<evidence type="ECO:0000256" key="1">
    <source>
        <dbReference type="ARBA" id="ARBA00022741"/>
    </source>
</evidence>
<dbReference type="Gene3D" id="3.40.50.300">
    <property type="entry name" value="P-loop containing nucleotide triphosphate hydrolases"/>
    <property type="match status" value="1"/>
</dbReference>
<dbReference type="GO" id="GO:0016787">
    <property type="term" value="F:hydrolase activity"/>
    <property type="evidence" value="ECO:0007669"/>
    <property type="project" value="UniProtKB-KW"/>
</dbReference>
<evidence type="ECO:0000313" key="5">
    <source>
        <dbReference type="Proteomes" id="UP001162131"/>
    </source>
</evidence>
<dbReference type="Proteomes" id="UP001162131">
    <property type="component" value="Unassembled WGS sequence"/>
</dbReference>
<dbReference type="Gene3D" id="2.20.28.10">
    <property type="match status" value="1"/>
</dbReference>
<organism evidence="4 5">
    <name type="scientific">Blepharisma stoltei</name>
    <dbReference type="NCBI Taxonomy" id="1481888"/>
    <lineage>
        <taxon>Eukaryota</taxon>
        <taxon>Sar</taxon>
        <taxon>Alveolata</taxon>
        <taxon>Ciliophora</taxon>
        <taxon>Postciliodesmatophora</taxon>
        <taxon>Heterotrichea</taxon>
        <taxon>Heterotrichida</taxon>
        <taxon>Blepharismidae</taxon>
        <taxon>Blepharisma</taxon>
    </lineage>
</organism>
<dbReference type="GO" id="GO:0017116">
    <property type="term" value="F:single-stranded DNA helicase activity"/>
    <property type="evidence" value="ECO:0007669"/>
    <property type="project" value="TreeGrafter"/>
</dbReference>
<dbReference type="PROSITE" id="PS00675">
    <property type="entry name" value="SIGMA54_INTERACT_1"/>
    <property type="match status" value="1"/>
</dbReference>
<protein>
    <recommendedName>
        <fullName evidence="3">AAA+ ATPase domain-containing protein</fullName>
    </recommendedName>
</protein>
<evidence type="ECO:0000256" key="2">
    <source>
        <dbReference type="ARBA" id="ARBA00022840"/>
    </source>
</evidence>
<dbReference type="SMART" id="SM00382">
    <property type="entry name" value="AAA"/>
    <property type="match status" value="1"/>
</dbReference>
<keyword evidence="2" id="KW-0067">ATP-binding</keyword>
<proteinExistence type="predicted"/>
<dbReference type="Pfam" id="PF00493">
    <property type="entry name" value="MCM"/>
    <property type="match status" value="1"/>
</dbReference>
<dbReference type="SUPFAM" id="SSF50249">
    <property type="entry name" value="Nucleic acid-binding proteins"/>
    <property type="match status" value="1"/>
</dbReference>
<dbReference type="InterPro" id="IPR025662">
    <property type="entry name" value="Sigma_54_int_dom_ATP-bd_1"/>
</dbReference>
<evidence type="ECO:0000313" key="4">
    <source>
        <dbReference type="EMBL" id="CAG9312038.1"/>
    </source>
</evidence>
<dbReference type="PANTHER" id="PTHR11630:SF48">
    <property type="entry name" value="DNA HELICASE MCM9"/>
    <property type="match status" value="1"/>
</dbReference>
<keyword evidence="5" id="KW-1185">Reference proteome</keyword>
<dbReference type="GO" id="GO:0042555">
    <property type="term" value="C:MCM complex"/>
    <property type="evidence" value="ECO:0007669"/>
    <property type="project" value="TreeGrafter"/>
</dbReference>
<dbReference type="EMBL" id="CAJZBQ010000005">
    <property type="protein sequence ID" value="CAG9312038.1"/>
    <property type="molecule type" value="Genomic_DNA"/>
</dbReference>
<comment type="caution">
    <text evidence="4">The sequence shown here is derived from an EMBL/GenBank/DDBJ whole genome shotgun (WGS) entry which is preliminary data.</text>
</comment>
<dbReference type="SUPFAM" id="SSF52540">
    <property type="entry name" value="P-loop containing nucleoside triphosphate hydrolases"/>
    <property type="match status" value="1"/>
</dbReference>
<dbReference type="InterPro" id="IPR001208">
    <property type="entry name" value="MCM_dom"/>
</dbReference>
<keyword evidence="1" id="KW-0547">Nucleotide-binding</keyword>
<feature type="domain" description="AAA+ ATPase" evidence="3">
    <location>
        <begin position="327"/>
        <end position="462"/>
    </location>
</feature>
<gene>
    <name evidence="4" type="ORF">BSTOLATCC_MIC5295</name>
</gene>
<dbReference type="GO" id="GO:0005524">
    <property type="term" value="F:ATP binding"/>
    <property type="evidence" value="ECO:0007669"/>
    <property type="project" value="UniProtKB-KW"/>
</dbReference>
<name>A0AAU9IUP4_9CILI</name>
<dbReference type="InterPro" id="IPR027417">
    <property type="entry name" value="P-loop_NTPase"/>
</dbReference>
<dbReference type="InterPro" id="IPR031327">
    <property type="entry name" value="MCM"/>
</dbReference>
<accession>A0AAU9IUP4</accession>
<dbReference type="GO" id="GO:0005634">
    <property type="term" value="C:nucleus"/>
    <property type="evidence" value="ECO:0007669"/>
    <property type="project" value="UniProtKB-SubCell"/>
</dbReference>
<evidence type="ECO:0000259" key="3">
    <source>
        <dbReference type="SMART" id="SM00382"/>
    </source>
</evidence>
<dbReference type="InterPro" id="IPR003593">
    <property type="entry name" value="AAA+_ATPase"/>
</dbReference>
<dbReference type="AlphaFoldDB" id="A0AAU9IUP4"/>
<reference evidence="4" key="1">
    <citation type="submission" date="2021-09" db="EMBL/GenBank/DDBJ databases">
        <authorList>
            <consortium name="AG Swart"/>
            <person name="Singh M."/>
            <person name="Singh A."/>
            <person name="Seah K."/>
            <person name="Emmerich C."/>
        </authorList>
    </citation>
    <scope>NUCLEOTIDE SEQUENCE</scope>
    <source>
        <strain evidence="4">ATCC30299</strain>
    </source>
</reference>
<dbReference type="InterPro" id="IPR012340">
    <property type="entry name" value="NA-bd_OB-fold"/>
</dbReference>
<dbReference type="PANTHER" id="PTHR11630">
    <property type="entry name" value="DNA REPLICATION LICENSING FACTOR MCM FAMILY MEMBER"/>
    <property type="match status" value="1"/>
</dbReference>
<dbReference type="GO" id="GO:0000724">
    <property type="term" value="P:double-strand break repair via homologous recombination"/>
    <property type="evidence" value="ECO:0007669"/>
    <property type="project" value="TreeGrafter"/>
</dbReference>
<dbReference type="GO" id="GO:0003697">
    <property type="term" value="F:single-stranded DNA binding"/>
    <property type="evidence" value="ECO:0007669"/>
    <property type="project" value="TreeGrafter"/>
</dbReference>
<dbReference type="Gene3D" id="2.40.50.140">
    <property type="entry name" value="Nucleic acid-binding proteins"/>
    <property type="match status" value="1"/>
</dbReference>
<sequence length="614" mass="69121">MSFSDLISVLSTQYSAQITQLLTSRDKIPRFILDLMEFIDISPLWGISLLENPLDILSDFKNCIISIERSFIQNSTVTTSFSLNIQSSPICVSRLSDIFLHPRKMVNVTSLAIKSLSSAKTIINSSEFFCRSCIDSFSVFADLAYVNTIEYPYSCKVKKIMPNDLKALPKTKVVENTMMIDQDSEKCLGSCFDILEGTNKYSDYQEAIISDGKQELSAIMEGALCHQVKPGDSVEVTCILTQRWLKEFISGQTCEAEYVLLIFDIRKVRPICQIPKSGIAFLKDSFLGTDEFSVRETILRSAFPQSYGNYYVKFGILLNCLAYFGKACSNVLIMGESGTGKSTFVSSLQRLLQGNIKILNGALTYKSCLNKSFLKNSLTGSLEAGLMQSESLLCIDDFHLLKDKPLVYKAMESRSVIAFVMTYENNENSNHKNQFDPTMNKGIKLTPEMDRFDLILKVANYTHDSEFCTRKLSDSSMEESSNIWDVDTIRAYLLSIVRPLEGIDIKNPKIQSLLERFIAYMITYNLKFSDGNSSSGLSIRLLESTIKLAKANAMLMSHKEVMMQDVLDIMLLISLGTQDDCGLLNQAFINRQMYHDEISRLLYNIELCVGPSNT</sequence>